<evidence type="ECO:0000256" key="5">
    <source>
        <dbReference type="ARBA" id="ARBA00023136"/>
    </source>
</evidence>
<keyword evidence="3 6" id="KW-0812">Transmembrane</keyword>
<comment type="subcellular location">
    <subcellularLocation>
        <location evidence="1">Membrane</location>
        <topology evidence="1">Multi-pass membrane protein</topology>
    </subcellularLocation>
</comment>
<feature type="transmembrane region" description="Helical" evidence="6">
    <location>
        <begin position="293"/>
        <end position="314"/>
    </location>
</feature>
<dbReference type="SUPFAM" id="SSF103473">
    <property type="entry name" value="MFS general substrate transporter"/>
    <property type="match status" value="1"/>
</dbReference>
<evidence type="ECO:0000313" key="9">
    <source>
        <dbReference type="Proteomes" id="UP000276223"/>
    </source>
</evidence>
<evidence type="ECO:0000256" key="1">
    <source>
        <dbReference type="ARBA" id="ARBA00004141"/>
    </source>
</evidence>
<feature type="transmembrane region" description="Helical" evidence="6">
    <location>
        <begin position="44"/>
        <end position="61"/>
    </location>
</feature>
<dbReference type="PROSITE" id="PS50850">
    <property type="entry name" value="MFS"/>
    <property type="match status" value="1"/>
</dbReference>
<protein>
    <submittedName>
        <fullName evidence="8">PAT family beta-lactamase induction signal transducer AmpG</fullName>
    </submittedName>
</protein>
<feature type="transmembrane region" description="Helical" evidence="6">
    <location>
        <begin position="320"/>
        <end position="344"/>
    </location>
</feature>
<evidence type="ECO:0000256" key="3">
    <source>
        <dbReference type="ARBA" id="ARBA00022692"/>
    </source>
</evidence>
<dbReference type="AlphaFoldDB" id="A0A3N1UQS1"/>
<accession>A0A3N1UQS1</accession>
<proteinExistence type="predicted"/>
<feature type="transmembrane region" description="Helical" evidence="6">
    <location>
        <begin position="143"/>
        <end position="166"/>
    </location>
</feature>
<evidence type="ECO:0000313" key="8">
    <source>
        <dbReference type="EMBL" id="ROQ93452.1"/>
    </source>
</evidence>
<sequence>MSSSWLCVYGRRHVLGLLGLGFSSGLPLALTGSTLQAWMMSEKVDIRLIGLFSLVGLPYTLKVAWAPLMDRFTAPWLGRRRGWILTTQILLSASLLILGSLTPSRHLQLMGALAFIIAFWSASQDIVIDAYRAEVLPDADKGAGAAMSVVGYRLAMLTSGAMALILSDHLPWRTVYLSMGMLMGACTLWTFLCPEPANSGEAAELGPKNLKETVWAPLTNYFTRPGAVAILVFVMVFKLSDALAGALTTPFLLDLGFTRTDVGTVNKAFGLVSTIVGTLIGGALVHRLGIARSLWVAAFLQAFSNLAFVGLALAGPNYAFLVGAVALENLCGGLGTAAFLAFLMSLCDRRYTATQYALLSSLMAVSRVLAGTPTGFLVAALGWPWFYTLSVLGAVPGIVLLPRFAPWRRPPSPTTLP</sequence>
<dbReference type="NCBIfam" id="TIGR00901">
    <property type="entry name" value="2A0125"/>
    <property type="match status" value="1"/>
</dbReference>
<name>A0A3N1UQS1_9BACT</name>
<reference evidence="8 9" key="1">
    <citation type="submission" date="2018-11" db="EMBL/GenBank/DDBJ databases">
        <title>Genomic Encyclopedia of Type Strains, Phase IV (KMG-IV): sequencing the most valuable type-strain genomes for metagenomic binning, comparative biology and taxonomic classification.</title>
        <authorList>
            <person name="Goeker M."/>
        </authorList>
    </citation>
    <scope>NUCLEOTIDE SEQUENCE [LARGE SCALE GENOMIC DNA]</scope>
    <source>
        <strain evidence="8 9">DSM 22027</strain>
    </source>
</reference>
<dbReference type="GO" id="GO:0022857">
    <property type="term" value="F:transmembrane transporter activity"/>
    <property type="evidence" value="ECO:0007669"/>
    <property type="project" value="InterPro"/>
</dbReference>
<feature type="transmembrane region" description="Helical" evidence="6">
    <location>
        <begin position="385"/>
        <end position="405"/>
    </location>
</feature>
<dbReference type="Pfam" id="PF07690">
    <property type="entry name" value="MFS_1"/>
    <property type="match status" value="1"/>
</dbReference>
<evidence type="ECO:0000259" key="7">
    <source>
        <dbReference type="PROSITE" id="PS50850"/>
    </source>
</evidence>
<dbReference type="CDD" id="cd17486">
    <property type="entry name" value="MFS_AmpG_like"/>
    <property type="match status" value="1"/>
</dbReference>
<dbReference type="InterPro" id="IPR036259">
    <property type="entry name" value="MFS_trans_sf"/>
</dbReference>
<feature type="transmembrane region" description="Helical" evidence="6">
    <location>
        <begin position="172"/>
        <end position="192"/>
    </location>
</feature>
<dbReference type="InterPro" id="IPR004752">
    <property type="entry name" value="AmpG_permease/AT-1"/>
</dbReference>
<keyword evidence="9" id="KW-1185">Reference proteome</keyword>
<feature type="domain" description="Major facilitator superfamily (MFS) profile" evidence="7">
    <location>
        <begin position="13"/>
        <end position="408"/>
    </location>
</feature>
<feature type="transmembrane region" description="Helical" evidence="6">
    <location>
        <begin position="12"/>
        <end position="32"/>
    </location>
</feature>
<dbReference type="GO" id="GO:0016020">
    <property type="term" value="C:membrane"/>
    <property type="evidence" value="ECO:0007669"/>
    <property type="project" value="UniProtKB-SubCell"/>
</dbReference>
<dbReference type="Gene3D" id="1.20.1250.20">
    <property type="entry name" value="MFS general substrate transporter like domains"/>
    <property type="match status" value="2"/>
</dbReference>
<dbReference type="RefSeq" id="WP_211334811.1">
    <property type="nucleotide sequence ID" value="NZ_RJVA01000011.1"/>
</dbReference>
<evidence type="ECO:0000256" key="6">
    <source>
        <dbReference type="SAM" id="Phobius"/>
    </source>
</evidence>
<dbReference type="Proteomes" id="UP000276223">
    <property type="component" value="Unassembled WGS sequence"/>
</dbReference>
<dbReference type="InterPro" id="IPR011701">
    <property type="entry name" value="MFS"/>
</dbReference>
<keyword evidence="5 6" id="KW-0472">Membrane</keyword>
<feature type="transmembrane region" description="Helical" evidence="6">
    <location>
        <begin position="107"/>
        <end position="131"/>
    </location>
</feature>
<organism evidence="8 9">
    <name type="scientific">Desulfosoma caldarium</name>
    <dbReference type="NCBI Taxonomy" id="610254"/>
    <lineage>
        <taxon>Bacteria</taxon>
        <taxon>Pseudomonadati</taxon>
        <taxon>Thermodesulfobacteriota</taxon>
        <taxon>Syntrophobacteria</taxon>
        <taxon>Syntrophobacterales</taxon>
        <taxon>Syntrophobacteraceae</taxon>
        <taxon>Desulfosoma</taxon>
    </lineage>
</organism>
<dbReference type="InterPro" id="IPR020846">
    <property type="entry name" value="MFS_dom"/>
</dbReference>
<feature type="transmembrane region" description="Helical" evidence="6">
    <location>
        <begin position="268"/>
        <end position="286"/>
    </location>
</feature>
<evidence type="ECO:0000256" key="4">
    <source>
        <dbReference type="ARBA" id="ARBA00022989"/>
    </source>
</evidence>
<dbReference type="PANTHER" id="PTHR12778:SF10">
    <property type="entry name" value="MAJOR FACILITATOR SUPERFAMILY DOMAIN-CONTAINING PROTEIN 3"/>
    <property type="match status" value="1"/>
</dbReference>
<gene>
    <name evidence="8" type="ORF">EDC27_1471</name>
</gene>
<feature type="transmembrane region" description="Helical" evidence="6">
    <location>
        <begin position="82"/>
        <end position="101"/>
    </location>
</feature>
<feature type="transmembrane region" description="Helical" evidence="6">
    <location>
        <begin position="356"/>
        <end position="379"/>
    </location>
</feature>
<dbReference type="PANTHER" id="PTHR12778">
    <property type="entry name" value="SOLUTE CARRIER FAMILY 33 ACETYL-COA TRANSPORTER -RELATED"/>
    <property type="match status" value="1"/>
</dbReference>
<dbReference type="EMBL" id="RJVA01000011">
    <property type="protein sequence ID" value="ROQ93452.1"/>
    <property type="molecule type" value="Genomic_DNA"/>
</dbReference>
<comment type="caution">
    <text evidence="8">The sequence shown here is derived from an EMBL/GenBank/DDBJ whole genome shotgun (WGS) entry which is preliminary data.</text>
</comment>
<feature type="transmembrane region" description="Helical" evidence="6">
    <location>
        <begin position="227"/>
        <end position="248"/>
    </location>
</feature>
<evidence type="ECO:0000256" key="2">
    <source>
        <dbReference type="ARBA" id="ARBA00022448"/>
    </source>
</evidence>
<keyword evidence="2" id="KW-0813">Transport</keyword>
<keyword evidence="4 6" id="KW-1133">Transmembrane helix</keyword>